<comment type="catalytic activity">
    <reaction evidence="13">
        <text>a (2R,3S,4S)-leucoanthocyanidin + NADP(+) = a (2R,3R)-dihydroflavonol + NADPH + H(+)</text>
        <dbReference type="Rhea" id="RHEA:54444"/>
        <dbReference type="ChEBI" id="CHEBI:15378"/>
        <dbReference type="ChEBI" id="CHEBI:57783"/>
        <dbReference type="ChEBI" id="CHEBI:58349"/>
        <dbReference type="ChEBI" id="CHEBI:138176"/>
        <dbReference type="ChEBI" id="CHEBI:138188"/>
        <dbReference type="EC" id="1.1.1.219"/>
    </reaction>
</comment>
<dbReference type="InterPro" id="IPR001509">
    <property type="entry name" value="Epimerase_deHydtase"/>
</dbReference>
<dbReference type="Proteomes" id="UP000004994">
    <property type="component" value="Chromosome 4"/>
</dbReference>
<protein>
    <recommendedName>
        <fullName evidence="9">Dihydroflavonol 4-reductase</fullName>
        <ecNumber evidence="8">1.1.1.219</ecNumber>
        <ecNumber evidence="7">1.1.1.234</ecNumber>
    </recommendedName>
    <alternativeName>
        <fullName evidence="11">Dihydrokaempferol 4-reductase</fullName>
    </alternativeName>
    <alternativeName>
        <fullName evidence="10">Flavanone 4-reductase</fullName>
    </alternativeName>
</protein>
<dbReference type="EnsemblPlants" id="Solyc04g071740.2.1">
    <property type="protein sequence ID" value="Solyc04g071740.2.1"/>
    <property type="gene ID" value="Solyc04g071740.2"/>
</dbReference>
<organism evidence="15">
    <name type="scientific">Solanum lycopersicum</name>
    <name type="common">Tomato</name>
    <name type="synonym">Lycopersicon esculentum</name>
    <dbReference type="NCBI Taxonomy" id="4081"/>
    <lineage>
        <taxon>Eukaryota</taxon>
        <taxon>Viridiplantae</taxon>
        <taxon>Streptophyta</taxon>
        <taxon>Embryophyta</taxon>
        <taxon>Tracheophyta</taxon>
        <taxon>Spermatophyta</taxon>
        <taxon>Magnoliopsida</taxon>
        <taxon>eudicotyledons</taxon>
        <taxon>Gunneridae</taxon>
        <taxon>Pentapetalae</taxon>
        <taxon>asterids</taxon>
        <taxon>lamiids</taxon>
        <taxon>Solanales</taxon>
        <taxon>Solanaceae</taxon>
        <taxon>Solanoideae</taxon>
        <taxon>Solaneae</taxon>
        <taxon>Solanum</taxon>
        <taxon>Solanum subgen. Lycopersicon</taxon>
    </lineage>
</organism>
<dbReference type="GO" id="GO:0009813">
    <property type="term" value="P:flavonoid biosynthetic process"/>
    <property type="evidence" value="ECO:0007669"/>
    <property type="project" value="UniProtKB-KW"/>
</dbReference>
<evidence type="ECO:0000256" key="3">
    <source>
        <dbReference type="ARBA" id="ARBA00023002"/>
    </source>
</evidence>
<dbReference type="PaxDb" id="4081-Solyc04g071740.1.1"/>
<dbReference type="Gramene" id="Solyc04g071740.2.1">
    <property type="protein sequence ID" value="Solyc04g071740.2.1"/>
    <property type="gene ID" value="Solyc04g071740.2"/>
</dbReference>
<dbReference type="GO" id="GO:0047890">
    <property type="term" value="F:flavanone 4-reductase activity"/>
    <property type="evidence" value="ECO:0007669"/>
    <property type="project" value="UniProtKB-EC"/>
</dbReference>
<evidence type="ECO:0000259" key="14">
    <source>
        <dbReference type="Pfam" id="PF01370"/>
    </source>
</evidence>
<reference evidence="15" key="2">
    <citation type="submission" date="2019-01" db="UniProtKB">
        <authorList>
            <consortium name="EnsemblPlants"/>
        </authorList>
    </citation>
    <scope>IDENTIFICATION</scope>
    <source>
        <strain evidence="15">cv. Heinz 1706</strain>
    </source>
</reference>
<evidence type="ECO:0000256" key="4">
    <source>
        <dbReference type="ARBA" id="ARBA00023241"/>
    </source>
</evidence>
<dbReference type="Pfam" id="PF01370">
    <property type="entry name" value="Epimerase"/>
    <property type="match status" value="1"/>
</dbReference>
<evidence type="ECO:0000256" key="10">
    <source>
        <dbReference type="ARBA" id="ARBA00042087"/>
    </source>
</evidence>
<dbReference type="InterPro" id="IPR036291">
    <property type="entry name" value="NAD(P)-bd_dom_sf"/>
</dbReference>
<evidence type="ECO:0000256" key="7">
    <source>
        <dbReference type="ARBA" id="ARBA00039055"/>
    </source>
</evidence>
<evidence type="ECO:0000256" key="2">
    <source>
        <dbReference type="ARBA" id="ARBA00022857"/>
    </source>
</evidence>
<dbReference type="EC" id="1.1.1.219" evidence="8"/>
<evidence type="ECO:0000256" key="8">
    <source>
        <dbReference type="ARBA" id="ARBA00039057"/>
    </source>
</evidence>
<dbReference type="OMA" id="ANPRYTI"/>
<dbReference type="PANTHER" id="PTHR10366:SF564">
    <property type="entry name" value="STEROL-4-ALPHA-CARBOXYLATE 3-DEHYDROGENASE, DECARBOXYLATING"/>
    <property type="match status" value="1"/>
</dbReference>
<dbReference type="Gene3D" id="3.40.50.720">
    <property type="entry name" value="NAD(P)-binding Rossmann-like Domain"/>
    <property type="match status" value="1"/>
</dbReference>
<keyword evidence="3" id="KW-0560">Oxidoreductase</keyword>
<evidence type="ECO:0000256" key="11">
    <source>
        <dbReference type="ARBA" id="ARBA00042831"/>
    </source>
</evidence>
<dbReference type="InParanoid" id="A0A3Q7G3Y8"/>
<evidence type="ECO:0000256" key="13">
    <source>
        <dbReference type="ARBA" id="ARBA00049132"/>
    </source>
</evidence>
<dbReference type="EC" id="1.1.1.234" evidence="7"/>
<dbReference type="GO" id="GO:0045552">
    <property type="term" value="F:dihydroflavanol 4-reductase activity"/>
    <property type="evidence" value="ECO:0007669"/>
    <property type="project" value="UniProtKB-EC"/>
</dbReference>
<feature type="domain" description="NAD-dependent epimerase/dehydratase" evidence="14">
    <location>
        <begin position="1"/>
        <end position="114"/>
    </location>
</feature>
<comment type="pathway">
    <text evidence="1">Pigment biosynthesis; anthocyanin biosynthesis.</text>
</comment>
<keyword evidence="2" id="KW-0521">NADP</keyword>
<evidence type="ECO:0000256" key="9">
    <source>
        <dbReference type="ARBA" id="ARBA00039963"/>
    </source>
</evidence>
<comment type="similarity">
    <text evidence="5">Belongs to the NAD(P)-dependent epimerase/dehydratase family. Dihydroflavonol-4-reductase subfamily.</text>
</comment>
<reference evidence="15" key="1">
    <citation type="journal article" date="2012" name="Nature">
        <title>The tomato genome sequence provides insights into fleshy fruit evolution.</title>
        <authorList>
            <consortium name="Tomato Genome Consortium"/>
        </authorList>
    </citation>
    <scope>NUCLEOTIDE SEQUENCE [LARGE SCALE GENOMIC DNA]</scope>
    <source>
        <strain evidence="15">cv. Heinz 1706</strain>
    </source>
</reference>
<evidence type="ECO:0000313" key="16">
    <source>
        <dbReference type="Proteomes" id="UP000004994"/>
    </source>
</evidence>
<comment type="function">
    <text evidence="6">Bifunctional enzyme involved in flavonoid metabolism.</text>
</comment>
<evidence type="ECO:0000256" key="12">
    <source>
        <dbReference type="ARBA" id="ARBA00048870"/>
    </source>
</evidence>
<evidence type="ECO:0000256" key="6">
    <source>
        <dbReference type="ARBA" id="ARBA00037100"/>
    </source>
</evidence>
<sequence length="119" mass="13140">VCVTGAAGFIGSWLVTRLLESGYNVHATVRNLGTNKFSMESRLKEDGSFDEAIKGCEGVFHVATPMDFESNELEINIYDRINEVIKPKARGILSIIESCVEAKTVKRLIFTSSVGQQQQ</sequence>
<evidence type="ECO:0000256" key="5">
    <source>
        <dbReference type="ARBA" id="ARBA00023445"/>
    </source>
</evidence>
<proteinExistence type="inferred from homology"/>
<dbReference type="SUPFAM" id="SSF51735">
    <property type="entry name" value="NAD(P)-binding Rossmann-fold domains"/>
    <property type="match status" value="1"/>
</dbReference>
<keyword evidence="4" id="KW-0284">Flavonoid biosynthesis</keyword>
<evidence type="ECO:0000256" key="1">
    <source>
        <dbReference type="ARBA" id="ARBA00004935"/>
    </source>
</evidence>
<comment type="catalytic activity">
    <reaction evidence="12">
        <text>(2S)-flavan-4-ol + NADP(+) = (2S)-flavanone + NADPH + H(+)</text>
        <dbReference type="Rhea" id="RHEA:11228"/>
        <dbReference type="ChEBI" id="CHEBI:15378"/>
        <dbReference type="ChEBI" id="CHEBI:15605"/>
        <dbReference type="ChEBI" id="CHEBI:15606"/>
        <dbReference type="ChEBI" id="CHEBI:57783"/>
        <dbReference type="ChEBI" id="CHEBI:58349"/>
        <dbReference type="EC" id="1.1.1.234"/>
    </reaction>
</comment>
<dbReference type="AlphaFoldDB" id="A0A3Q7G3Y8"/>
<keyword evidence="16" id="KW-1185">Reference proteome</keyword>
<dbReference type="STRING" id="4081.A0A3Q7G3Y8"/>
<dbReference type="InterPro" id="IPR050425">
    <property type="entry name" value="NAD(P)_dehydrat-like"/>
</dbReference>
<dbReference type="PANTHER" id="PTHR10366">
    <property type="entry name" value="NAD DEPENDENT EPIMERASE/DEHYDRATASE"/>
    <property type="match status" value="1"/>
</dbReference>
<name>A0A3Q7G3Y8_SOLLC</name>
<accession>A0A3Q7G3Y8</accession>
<evidence type="ECO:0000313" key="15">
    <source>
        <dbReference type="EnsemblPlants" id="Solyc04g071740.2.1"/>
    </source>
</evidence>